<evidence type="ECO:0000256" key="1">
    <source>
        <dbReference type="SAM" id="Phobius"/>
    </source>
</evidence>
<dbReference type="SUPFAM" id="SSF101898">
    <property type="entry name" value="NHL repeat"/>
    <property type="match status" value="1"/>
</dbReference>
<dbReference type="Proteomes" id="UP000176512">
    <property type="component" value="Unassembled WGS sequence"/>
</dbReference>
<evidence type="ECO:0000313" key="3">
    <source>
        <dbReference type="Proteomes" id="UP000176512"/>
    </source>
</evidence>
<sequence length="1005" mass="108048">MKSFLPKIFRLTNWYSLAMVLTLVVIGTTIFGIYWLLAYPADPPNPQTERDNPYYIYSDPRVYPDLDNCPAGPGGPRCYNSSGIEIGCTNPDQADWNLDLEGDICDPCGNGRIDSGEDCDKDNLGGRNCLNLGFSGGTLACSPQCRFDTAACFYCGDNQVNTGEECDLNNLKGKACPDITPGWTSTGVCADSLPADADYPQRCNPDDPTSWSAACGTGVACLGGLSCYNRSDLSCRFDTCNCCGDSCIGSAEYCDGDSSFPASAATTIQTAKGAINFRSFMLSNQCLVCGASGNFQTQCLPGAYYNCASLAATAGLPFDPTKFLWLSDTEHGGITQMVALESRPEQNIEVPIPFDYNEGPLNIKFGAKICQGGTNDLSPCSGAADCLGGACVDYPFSQDTVNYSGYLCSDIPAPWGKCVVGQGVCSNNHYQDCDVTSPSSWPAACGVASPTCVQTSVTWDTACGQCERLDYFRVGDVVHEYEICDQGTPGDNVIPMNEGIVRDAATTWPQPSSCPSPGPLLLSPSRTAVNVEKGEAWAVFRASRVNLDDFYLAHFHEDVGVLAVCKIQDSTAVLGNGGGVQVDLHGDAWIGAGRGNFLYKYRGGLGYCSADSGQVERRQCDPRDNTTWPSGCGDCLRNDDCQPMRTISNTMGTYGLAITPNGDLWQSRMTTGRISSRNGIAFYRDPDSLTDGWTAAFDLPGSGLLGINYGIGTDKFGNAYINTAATNDGLYFASYSPTSGINMRKLIGPGAPADNTYRRGVGIDSSGAIWIADQGNNRIERVVNGSVVDTAGSLPQLDFPYGVSGDSAGYVWAISNGQFGRVIAPACRFQVTGDNDLGLCFQMHVVRGNYLKNFAQAAEKPYMYSDFLGMNRAMVFRKRISYYPDLNQSPLQAFDLAADTPQSISNLWRYRWGKIKYDATVPLNTTASVQACFSAILADANNPACPASPGVTTGWVDVSTYNGDFANILYRKKFLRLKVELRSNNPDAEPYVSNLRVSCDGDACQ</sequence>
<comment type="caution">
    <text evidence="2">The sequence shown here is derived from an EMBL/GenBank/DDBJ whole genome shotgun (WGS) entry which is preliminary data.</text>
</comment>
<protein>
    <recommendedName>
        <fullName evidence="4">DUF4215 domain-containing protein</fullName>
    </recommendedName>
</protein>
<gene>
    <name evidence="2" type="ORF">A3A24_02975</name>
</gene>
<dbReference type="AlphaFoldDB" id="A0A1G1YN88"/>
<dbReference type="InterPro" id="IPR011042">
    <property type="entry name" value="6-blade_b-propeller_TolB-like"/>
</dbReference>
<evidence type="ECO:0000313" key="2">
    <source>
        <dbReference type="EMBL" id="OGY53818.1"/>
    </source>
</evidence>
<accession>A0A1G1YN88</accession>
<feature type="transmembrane region" description="Helical" evidence="1">
    <location>
        <begin position="12"/>
        <end position="37"/>
    </location>
</feature>
<proteinExistence type="predicted"/>
<keyword evidence="1" id="KW-0812">Transmembrane</keyword>
<name>A0A1G1YN88_9BACT</name>
<keyword evidence="1" id="KW-1133">Transmembrane helix</keyword>
<keyword evidence="1" id="KW-0472">Membrane</keyword>
<dbReference type="Gene3D" id="2.120.10.30">
    <property type="entry name" value="TolB, C-terminal domain"/>
    <property type="match status" value="1"/>
</dbReference>
<organism evidence="2 3">
    <name type="scientific">Candidatus Buchananbacteria bacterium RIFCSPLOWO2_01_FULL_46_12</name>
    <dbReference type="NCBI Taxonomy" id="1797546"/>
    <lineage>
        <taxon>Bacteria</taxon>
        <taxon>Candidatus Buchananiibacteriota</taxon>
    </lineage>
</organism>
<reference evidence="2 3" key="1">
    <citation type="journal article" date="2016" name="Nat. Commun.">
        <title>Thousands of microbial genomes shed light on interconnected biogeochemical processes in an aquifer system.</title>
        <authorList>
            <person name="Anantharaman K."/>
            <person name="Brown C.T."/>
            <person name="Hug L.A."/>
            <person name="Sharon I."/>
            <person name="Castelle C.J."/>
            <person name="Probst A.J."/>
            <person name="Thomas B.C."/>
            <person name="Singh A."/>
            <person name="Wilkins M.J."/>
            <person name="Karaoz U."/>
            <person name="Brodie E.L."/>
            <person name="Williams K.H."/>
            <person name="Hubbard S.S."/>
            <person name="Banfield J.F."/>
        </authorList>
    </citation>
    <scope>NUCLEOTIDE SEQUENCE [LARGE SCALE GENOMIC DNA]</scope>
</reference>
<dbReference type="EMBL" id="MHIP01000045">
    <property type="protein sequence ID" value="OGY53818.1"/>
    <property type="molecule type" value="Genomic_DNA"/>
</dbReference>
<evidence type="ECO:0008006" key="4">
    <source>
        <dbReference type="Google" id="ProtNLM"/>
    </source>
</evidence>